<evidence type="ECO:0000313" key="4">
    <source>
        <dbReference type="EMBL" id="PZQ62685.1"/>
    </source>
</evidence>
<organism evidence="4 5">
    <name type="scientific">Sphingomonas taxi</name>
    <dbReference type="NCBI Taxonomy" id="1549858"/>
    <lineage>
        <taxon>Bacteria</taxon>
        <taxon>Pseudomonadati</taxon>
        <taxon>Pseudomonadota</taxon>
        <taxon>Alphaproteobacteria</taxon>
        <taxon>Sphingomonadales</taxon>
        <taxon>Sphingomonadaceae</taxon>
        <taxon>Sphingomonas</taxon>
    </lineage>
</organism>
<feature type="region of interest" description="Disordered" evidence="2">
    <location>
        <begin position="150"/>
        <end position="197"/>
    </location>
</feature>
<dbReference type="PANTHER" id="PTHR30329">
    <property type="entry name" value="STATOR ELEMENT OF FLAGELLAR MOTOR COMPLEX"/>
    <property type="match status" value="1"/>
</dbReference>
<evidence type="ECO:0000313" key="5">
    <source>
        <dbReference type="Proteomes" id="UP000249229"/>
    </source>
</evidence>
<accession>A0A2W5PIT8</accession>
<protein>
    <recommendedName>
        <fullName evidence="3">OmpA-like domain-containing protein</fullName>
    </recommendedName>
</protein>
<feature type="region of interest" description="Disordered" evidence="2">
    <location>
        <begin position="19"/>
        <end position="39"/>
    </location>
</feature>
<dbReference type="InterPro" id="IPR036737">
    <property type="entry name" value="OmpA-like_sf"/>
</dbReference>
<sequence length="197" mass="20062">MIRPASLLVSALLLAGCDRPTPTPAPPEPGDARGFDNAAASRSIMQPRVIAESAPTPTPTPTPPAPTAATVPFARGATLDEPARAVLDGLLAAPGLPADARWVLRGSSDAQGSDTANLATARRRARAVRAYLVDKGVDAGRITVIALGDGRPLAPNVNLDGSDNPAGRARNRRVDVEILPPDPPAPAASDGATPDAD</sequence>
<evidence type="ECO:0000256" key="2">
    <source>
        <dbReference type="SAM" id="MobiDB-lite"/>
    </source>
</evidence>
<reference evidence="4 5" key="1">
    <citation type="submission" date="2017-08" db="EMBL/GenBank/DDBJ databases">
        <title>Infants hospitalized years apart are colonized by the same room-sourced microbial strains.</title>
        <authorList>
            <person name="Brooks B."/>
            <person name="Olm M.R."/>
            <person name="Firek B.A."/>
            <person name="Baker R."/>
            <person name="Thomas B.C."/>
            <person name="Morowitz M.J."/>
            <person name="Banfield J.F."/>
        </authorList>
    </citation>
    <scope>NUCLEOTIDE SEQUENCE [LARGE SCALE GENOMIC DNA]</scope>
    <source>
        <strain evidence="4">S2_005_001_R1_22</strain>
    </source>
</reference>
<dbReference type="InterPro" id="IPR006665">
    <property type="entry name" value="OmpA-like"/>
</dbReference>
<dbReference type="InterPro" id="IPR050330">
    <property type="entry name" value="Bact_OuterMem_StrucFunc"/>
</dbReference>
<dbReference type="PROSITE" id="PS51257">
    <property type="entry name" value="PROKAR_LIPOPROTEIN"/>
    <property type="match status" value="1"/>
</dbReference>
<dbReference type="PANTHER" id="PTHR30329:SF21">
    <property type="entry name" value="LIPOPROTEIN YIAD-RELATED"/>
    <property type="match status" value="1"/>
</dbReference>
<proteinExistence type="predicted"/>
<name>A0A2W5PIT8_9SPHN</name>
<dbReference type="GO" id="GO:0016020">
    <property type="term" value="C:membrane"/>
    <property type="evidence" value="ECO:0007669"/>
    <property type="project" value="UniProtKB-UniRule"/>
</dbReference>
<dbReference type="SUPFAM" id="SSF103088">
    <property type="entry name" value="OmpA-like"/>
    <property type="match status" value="1"/>
</dbReference>
<dbReference type="PROSITE" id="PS51123">
    <property type="entry name" value="OMPA_2"/>
    <property type="match status" value="1"/>
</dbReference>
<keyword evidence="1" id="KW-0472">Membrane</keyword>
<feature type="compositionally biased region" description="Low complexity" evidence="2">
    <location>
        <begin position="187"/>
        <end position="197"/>
    </location>
</feature>
<dbReference type="AlphaFoldDB" id="A0A2W5PIT8"/>
<evidence type="ECO:0000259" key="3">
    <source>
        <dbReference type="PROSITE" id="PS51123"/>
    </source>
</evidence>
<dbReference type="Pfam" id="PF00691">
    <property type="entry name" value="OmpA"/>
    <property type="match status" value="1"/>
</dbReference>
<dbReference type="CDD" id="cd07185">
    <property type="entry name" value="OmpA_C-like"/>
    <property type="match status" value="1"/>
</dbReference>
<gene>
    <name evidence="4" type="ORF">DI544_00205</name>
</gene>
<dbReference type="Proteomes" id="UP000249229">
    <property type="component" value="Unassembled WGS sequence"/>
</dbReference>
<evidence type="ECO:0000256" key="1">
    <source>
        <dbReference type="PROSITE-ProRule" id="PRU00473"/>
    </source>
</evidence>
<dbReference type="EMBL" id="QFQI01000001">
    <property type="protein sequence ID" value="PZQ62685.1"/>
    <property type="molecule type" value="Genomic_DNA"/>
</dbReference>
<dbReference type="Gene3D" id="3.30.1330.60">
    <property type="entry name" value="OmpA-like domain"/>
    <property type="match status" value="1"/>
</dbReference>
<comment type="caution">
    <text evidence="4">The sequence shown here is derived from an EMBL/GenBank/DDBJ whole genome shotgun (WGS) entry which is preliminary data.</text>
</comment>
<feature type="domain" description="OmpA-like" evidence="3">
    <location>
        <begin position="60"/>
        <end position="182"/>
    </location>
</feature>